<name>A0ABW0W4B1_9BACL</name>
<dbReference type="Proteomes" id="UP001596047">
    <property type="component" value="Unassembled WGS sequence"/>
</dbReference>
<dbReference type="PANTHER" id="PTHR11795:SF447">
    <property type="entry name" value="ABC TRANSPORTER PERMEASE PROTEIN"/>
    <property type="match status" value="1"/>
</dbReference>
<evidence type="ECO:0000256" key="4">
    <source>
        <dbReference type="ARBA" id="ARBA00022692"/>
    </source>
</evidence>
<dbReference type="InterPro" id="IPR001851">
    <property type="entry name" value="ABC_transp_permease"/>
</dbReference>
<keyword evidence="11" id="KW-1185">Reference proteome</keyword>
<dbReference type="PANTHER" id="PTHR11795">
    <property type="entry name" value="BRANCHED-CHAIN AMINO ACID TRANSPORT SYSTEM PERMEASE PROTEIN LIVH"/>
    <property type="match status" value="1"/>
</dbReference>
<keyword evidence="2" id="KW-0813">Transport</keyword>
<feature type="transmembrane region" description="Helical" evidence="9">
    <location>
        <begin position="61"/>
        <end position="86"/>
    </location>
</feature>
<evidence type="ECO:0000313" key="11">
    <source>
        <dbReference type="Proteomes" id="UP001596047"/>
    </source>
</evidence>
<evidence type="ECO:0000256" key="3">
    <source>
        <dbReference type="ARBA" id="ARBA00022475"/>
    </source>
</evidence>
<accession>A0ABW0W4B1</accession>
<gene>
    <name evidence="10" type="ORF">ACFPYJ_24900</name>
</gene>
<sequence length="294" mass="31701">MQILYSIFNMIYQFLDSFSYLVLCAIGLAIIFGMMGIVNLAHGEFIMLGAYAVNFLTLAHVPLLLAIPISAVCVGIFGFVIERLIIRHLYGRPMDSVVATWGLSMILGQGMLIMMGPTFQGGASTPLGSFTVGEATYSMYRVLLIVCAIALLAFMLWLFMRTKFGLRARATMQNHQIANSLGTNTNKMYTVTFMLGSAFAGLTGALYAPMASITPNFGSGFIMESFVTVIVGGGNPLVGTLLSSGSLGIVHSSLSTFFGTYFGKLGLLIVAIIFIRILPNGFSGIAEKIAMKRR</sequence>
<dbReference type="InterPro" id="IPR052157">
    <property type="entry name" value="BCAA_transport_permease"/>
</dbReference>
<evidence type="ECO:0000256" key="5">
    <source>
        <dbReference type="ARBA" id="ARBA00022970"/>
    </source>
</evidence>
<evidence type="ECO:0000256" key="6">
    <source>
        <dbReference type="ARBA" id="ARBA00022989"/>
    </source>
</evidence>
<keyword evidence="3" id="KW-1003">Cell membrane</keyword>
<evidence type="ECO:0000256" key="1">
    <source>
        <dbReference type="ARBA" id="ARBA00004651"/>
    </source>
</evidence>
<evidence type="ECO:0000313" key="10">
    <source>
        <dbReference type="EMBL" id="MFC5652293.1"/>
    </source>
</evidence>
<comment type="similarity">
    <text evidence="8">Belongs to the binding-protein-dependent transport system permease family. LivHM subfamily.</text>
</comment>
<comment type="caution">
    <text evidence="10">The sequence shown here is derived from an EMBL/GenBank/DDBJ whole genome shotgun (WGS) entry which is preliminary data.</text>
</comment>
<feature type="transmembrane region" description="Helical" evidence="9">
    <location>
        <begin position="188"/>
        <end position="208"/>
    </location>
</feature>
<evidence type="ECO:0000256" key="9">
    <source>
        <dbReference type="SAM" id="Phobius"/>
    </source>
</evidence>
<dbReference type="CDD" id="cd06582">
    <property type="entry name" value="TM_PBP1_LivH_like"/>
    <property type="match status" value="1"/>
</dbReference>
<protein>
    <submittedName>
        <fullName evidence="10">Branched-chain amino acid ABC transporter permease</fullName>
    </submittedName>
</protein>
<dbReference type="Pfam" id="PF02653">
    <property type="entry name" value="BPD_transp_2"/>
    <property type="match status" value="1"/>
</dbReference>
<keyword evidence="7 9" id="KW-0472">Membrane</keyword>
<keyword evidence="4 9" id="KW-0812">Transmembrane</keyword>
<dbReference type="EMBL" id="JBHSOW010000095">
    <property type="protein sequence ID" value="MFC5652293.1"/>
    <property type="molecule type" value="Genomic_DNA"/>
</dbReference>
<keyword evidence="6 9" id="KW-1133">Transmembrane helix</keyword>
<keyword evidence="5" id="KW-0029">Amino-acid transport</keyword>
<organism evidence="10 11">
    <name type="scientific">Paenibacillus solisilvae</name>
    <dbReference type="NCBI Taxonomy" id="2486751"/>
    <lineage>
        <taxon>Bacteria</taxon>
        <taxon>Bacillati</taxon>
        <taxon>Bacillota</taxon>
        <taxon>Bacilli</taxon>
        <taxon>Bacillales</taxon>
        <taxon>Paenibacillaceae</taxon>
        <taxon>Paenibacillus</taxon>
    </lineage>
</organism>
<evidence type="ECO:0000256" key="8">
    <source>
        <dbReference type="ARBA" id="ARBA00037998"/>
    </source>
</evidence>
<evidence type="ECO:0000256" key="7">
    <source>
        <dbReference type="ARBA" id="ARBA00023136"/>
    </source>
</evidence>
<feature type="transmembrane region" description="Helical" evidence="9">
    <location>
        <begin position="139"/>
        <end position="159"/>
    </location>
</feature>
<feature type="transmembrane region" description="Helical" evidence="9">
    <location>
        <begin position="220"/>
        <end position="242"/>
    </location>
</feature>
<comment type="subcellular location">
    <subcellularLocation>
        <location evidence="1">Cell membrane</location>
        <topology evidence="1">Multi-pass membrane protein</topology>
    </subcellularLocation>
</comment>
<reference evidence="11" key="1">
    <citation type="journal article" date="2019" name="Int. J. Syst. Evol. Microbiol.">
        <title>The Global Catalogue of Microorganisms (GCM) 10K type strain sequencing project: providing services to taxonomists for standard genome sequencing and annotation.</title>
        <authorList>
            <consortium name="The Broad Institute Genomics Platform"/>
            <consortium name="The Broad Institute Genome Sequencing Center for Infectious Disease"/>
            <person name="Wu L."/>
            <person name="Ma J."/>
        </authorList>
    </citation>
    <scope>NUCLEOTIDE SEQUENCE [LARGE SCALE GENOMIC DNA]</scope>
    <source>
        <strain evidence="11">CGMCC 1.3240</strain>
    </source>
</reference>
<feature type="transmembrane region" description="Helical" evidence="9">
    <location>
        <begin position="20"/>
        <end position="41"/>
    </location>
</feature>
<dbReference type="RefSeq" id="WP_379190930.1">
    <property type="nucleotide sequence ID" value="NZ_JBHSOW010000095.1"/>
</dbReference>
<proteinExistence type="inferred from homology"/>
<feature type="transmembrane region" description="Helical" evidence="9">
    <location>
        <begin position="254"/>
        <end position="278"/>
    </location>
</feature>
<evidence type="ECO:0000256" key="2">
    <source>
        <dbReference type="ARBA" id="ARBA00022448"/>
    </source>
</evidence>
<feature type="transmembrane region" description="Helical" evidence="9">
    <location>
        <begin position="98"/>
        <end position="119"/>
    </location>
</feature>